<dbReference type="GO" id="GO:0020037">
    <property type="term" value="F:heme binding"/>
    <property type="evidence" value="ECO:0007669"/>
    <property type="project" value="InterPro"/>
</dbReference>
<comment type="caution">
    <text evidence="10">The sequence shown here is derived from an EMBL/GenBank/DDBJ whole genome shotgun (WGS) entry which is preliminary data.</text>
</comment>
<dbReference type="PRINTS" id="PR00385">
    <property type="entry name" value="P450"/>
</dbReference>
<proteinExistence type="inferred from homology"/>
<dbReference type="Gene3D" id="1.10.630.10">
    <property type="entry name" value="Cytochrome P450"/>
    <property type="match status" value="1"/>
</dbReference>
<keyword evidence="9" id="KW-1133">Transmembrane helix</keyword>
<name>A0AB74CB86_ASPFL</name>
<comment type="similarity">
    <text evidence="2">Belongs to the cytochrome P450 family.</text>
</comment>
<evidence type="ECO:0000313" key="10">
    <source>
        <dbReference type="EMBL" id="RMZ42862.1"/>
    </source>
</evidence>
<dbReference type="InterPro" id="IPR002401">
    <property type="entry name" value="Cyt_P450_E_grp-I"/>
</dbReference>
<accession>A0AB74CB86</accession>
<keyword evidence="9" id="KW-0812">Transmembrane</keyword>
<protein>
    <submittedName>
        <fullName evidence="10">Cytochrome P450 monooxygenase</fullName>
    </submittedName>
</protein>
<dbReference type="SUPFAM" id="SSF48264">
    <property type="entry name" value="Cytochrome P450"/>
    <property type="match status" value="1"/>
</dbReference>
<dbReference type="InterPro" id="IPR036396">
    <property type="entry name" value="Cyt_P450_sf"/>
</dbReference>
<keyword evidence="5" id="KW-0560">Oxidoreductase</keyword>
<evidence type="ECO:0000256" key="4">
    <source>
        <dbReference type="ARBA" id="ARBA00022723"/>
    </source>
</evidence>
<dbReference type="AlphaFoldDB" id="A0AB74CB86"/>
<dbReference type="EMBL" id="QQZZ01000103">
    <property type="protein sequence ID" value="RMZ42862.1"/>
    <property type="molecule type" value="Genomic_DNA"/>
</dbReference>
<dbReference type="GO" id="GO:0005506">
    <property type="term" value="F:iron ion binding"/>
    <property type="evidence" value="ECO:0007669"/>
    <property type="project" value="InterPro"/>
</dbReference>
<dbReference type="Pfam" id="PF00067">
    <property type="entry name" value="p450"/>
    <property type="match status" value="1"/>
</dbReference>
<dbReference type="PANTHER" id="PTHR24305:SF157">
    <property type="entry name" value="N-ACETYLTRYPTOPHAN 6-HYDROXYLASE IVOC-RELATED"/>
    <property type="match status" value="1"/>
</dbReference>
<evidence type="ECO:0000256" key="1">
    <source>
        <dbReference type="ARBA" id="ARBA00001971"/>
    </source>
</evidence>
<dbReference type="GO" id="GO:0004497">
    <property type="term" value="F:monooxygenase activity"/>
    <property type="evidence" value="ECO:0007669"/>
    <property type="project" value="UniProtKB-KW"/>
</dbReference>
<keyword evidence="9" id="KW-0472">Membrane</keyword>
<feature type="transmembrane region" description="Helical" evidence="9">
    <location>
        <begin position="7"/>
        <end position="27"/>
    </location>
</feature>
<reference evidence="10 11" key="1">
    <citation type="submission" date="2018-07" db="EMBL/GenBank/DDBJ databases">
        <title>Identification of spontaneous genetic mutation associated with occurrence of a yellow conidial color mutant of Aspergillus flavus.</title>
        <authorList>
            <person name="Chang P.-K."/>
            <person name="Mack B.M."/>
            <person name="Scharfenstein L."/>
            <person name="Gilbert M.K."/>
        </authorList>
    </citation>
    <scope>NUCLEOTIDE SEQUENCE [LARGE SCALE GENOMIC DNA]</scope>
    <source>
        <strain evidence="10 11">CA14</strain>
    </source>
</reference>
<dbReference type="CDD" id="cd11062">
    <property type="entry name" value="CYP58-like"/>
    <property type="match status" value="1"/>
</dbReference>
<evidence type="ECO:0000256" key="2">
    <source>
        <dbReference type="ARBA" id="ARBA00010617"/>
    </source>
</evidence>
<evidence type="ECO:0000256" key="3">
    <source>
        <dbReference type="ARBA" id="ARBA00022617"/>
    </source>
</evidence>
<keyword evidence="4 8" id="KW-0479">Metal-binding</keyword>
<dbReference type="Proteomes" id="UP000275480">
    <property type="component" value="Unassembled WGS sequence"/>
</dbReference>
<dbReference type="PRINTS" id="PR00463">
    <property type="entry name" value="EP450I"/>
</dbReference>
<dbReference type="PANTHER" id="PTHR24305">
    <property type="entry name" value="CYTOCHROME P450"/>
    <property type="match status" value="1"/>
</dbReference>
<evidence type="ECO:0000256" key="5">
    <source>
        <dbReference type="ARBA" id="ARBA00023002"/>
    </source>
</evidence>
<evidence type="ECO:0000256" key="7">
    <source>
        <dbReference type="ARBA" id="ARBA00023033"/>
    </source>
</evidence>
<comment type="cofactor">
    <cofactor evidence="1 8">
        <name>heme</name>
        <dbReference type="ChEBI" id="CHEBI:30413"/>
    </cofactor>
</comment>
<gene>
    <name evidence="10" type="ORF">CA14_012759</name>
</gene>
<evidence type="ECO:0000256" key="6">
    <source>
        <dbReference type="ARBA" id="ARBA00023004"/>
    </source>
</evidence>
<feature type="binding site" description="axial binding residue" evidence="8">
    <location>
        <position position="465"/>
    </location>
    <ligand>
        <name>heme</name>
        <dbReference type="ChEBI" id="CHEBI:30413"/>
    </ligand>
    <ligandPart>
        <name>Fe</name>
        <dbReference type="ChEBI" id="CHEBI:18248"/>
    </ligandPart>
</feature>
<keyword evidence="7 10" id="KW-0503">Monooxygenase</keyword>
<dbReference type="GO" id="GO:0016705">
    <property type="term" value="F:oxidoreductase activity, acting on paired donors, with incorporation or reduction of molecular oxygen"/>
    <property type="evidence" value="ECO:0007669"/>
    <property type="project" value="InterPro"/>
</dbReference>
<evidence type="ECO:0000313" key="11">
    <source>
        <dbReference type="Proteomes" id="UP000275480"/>
    </source>
</evidence>
<evidence type="ECO:0000256" key="8">
    <source>
        <dbReference type="PIRSR" id="PIRSR602401-1"/>
    </source>
</evidence>
<keyword evidence="3 8" id="KW-0349">Heme</keyword>
<organism evidence="10 11">
    <name type="scientific">Aspergillus flavus</name>
    <dbReference type="NCBI Taxonomy" id="5059"/>
    <lineage>
        <taxon>Eukaryota</taxon>
        <taxon>Fungi</taxon>
        <taxon>Dikarya</taxon>
        <taxon>Ascomycota</taxon>
        <taxon>Pezizomycotina</taxon>
        <taxon>Eurotiomycetes</taxon>
        <taxon>Eurotiomycetidae</taxon>
        <taxon>Eurotiales</taxon>
        <taxon>Aspergillaceae</taxon>
        <taxon>Aspergillus</taxon>
        <taxon>Aspergillus subgen. Circumdati</taxon>
    </lineage>
</organism>
<dbReference type="InterPro" id="IPR001128">
    <property type="entry name" value="Cyt_P450"/>
</dbReference>
<sequence length="523" mass="60231">MEDTFNLTVLGGVIVLYSLGLVIYRLYFSPLAKFPGSKLAAATGWYEFYFDYWIGGKYVFEIERMHQVYGPIIRINPHELSIHDPDFYNEIYVTESKRRTNHYDLFARGIGMDGMSLLSMRKGTKDARVESHIVTVDHNLHRKRRKPLEPFFSRAGIARLEPALVEMSLKLESRLRQYEGKHTVITLDHAFSAFSGDIIRRVCFNKDDFGDLFMDHPDFSPDWYNLIHNILRHFPVFTGFPLIARIVTHIPESILLKAFPQGQSLNRLKDVALQRITHVMNSKATELKDTHREVSLFHHIVESDMPESERSPERLVQEAQVLLSAGTVTTARTIAFASFYILARSEIKAKLQAELRDAMDGWPEKVPTFMDLERLQYLQAIIKESLRLSYGIMHRLPRVSPDLPIQYKDFTIPVGTPVGMSSYFMHTDPTVYPDPMTFRPERWLGAIDPAMHRNYVPFTRGSRNCLGMNLAMAEISLILAVLYRPNGLKLELYETDETDVMIAHDFMVPMPKVTSKGVRVLIR</sequence>
<evidence type="ECO:0000256" key="9">
    <source>
        <dbReference type="SAM" id="Phobius"/>
    </source>
</evidence>
<dbReference type="InterPro" id="IPR050121">
    <property type="entry name" value="Cytochrome_P450_monoxygenase"/>
</dbReference>
<keyword evidence="6 8" id="KW-0408">Iron</keyword>